<evidence type="ECO:0000313" key="3">
    <source>
        <dbReference type="Proteomes" id="UP001075354"/>
    </source>
</evidence>
<dbReference type="Proteomes" id="UP001075354">
    <property type="component" value="Chromosome 8"/>
</dbReference>
<feature type="compositionally biased region" description="Low complexity" evidence="1">
    <location>
        <begin position="216"/>
        <end position="253"/>
    </location>
</feature>
<accession>A0AAV7XH61</accession>
<keyword evidence="3" id="KW-1185">Reference proteome</keyword>
<protein>
    <submittedName>
        <fullName evidence="2">Uncharacterized protein</fullName>
    </submittedName>
</protein>
<dbReference type="AlphaFoldDB" id="A0AAV7XH61"/>
<feature type="compositionally biased region" description="Low complexity" evidence="1">
    <location>
        <begin position="283"/>
        <end position="295"/>
    </location>
</feature>
<evidence type="ECO:0000256" key="1">
    <source>
        <dbReference type="SAM" id="MobiDB-lite"/>
    </source>
</evidence>
<evidence type="ECO:0000313" key="2">
    <source>
        <dbReference type="EMBL" id="KAJ1525058.1"/>
    </source>
</evidence>
<dbReference type="EMBL" id="JAPTSV010000008">
    <property type="protein sequence ID" value="KAJ1525058.1"/>
    <property type="molecule type" value="Genomic_DNA"/>
</dbReference>
<feature type="compositionally biased region" description="Basic and acidic residues" evidence="1">
    <location>
        <begin position="273"/>
        <end position="282"/>
    </location>
</feature>
<organism evidence="2 3">
    <name type="scientific">Megalurothrips usitatus</name>
    <name type="common">bean blossom thrips</name>
    <dbReference type="NCBI Taxonomy" id="439358"/>
    <lineage>
        <taxon>Eukaryota</taxon>
        <taxon>Metazoa</taxon>
        <taxon>Ecdysozoa</taxon>
        <taxon>Arthropoda</taxon>
        <taxon>Hexapoda</taxon>
        <taxon>Insecta</taxon>
        <taxon>Pterygota</taxon>
        <taxon>Neoptera</taxon>
        <taxon>Paraneoptera</taxon>
        <taxon>Thysanoptera</taxon>
        <taxon>Terebrantia</taxon>
        <taxon>Thripoidea</taxon>
        <taxon>Thripidae</taxon>
        <taxon>Megalurothrips</taxon>
    </lineage>
</organism>
<feature type="region of interest" description="Disordered" evidence="1">
    <location>
        <begin position="60"/>
        <end position="81"/>
    </location>
</feature>
<feature type="compositionally biased region" description="Pro residues" evidence="1">
    <location>
        <begin position="184"/>
        <end position="202"/>
    </location>
</feature>
<feature type="region of interest" description="Disordered" evidence="1">
    <location>
        <begin position="160"/>
        <end position="333"/>
    </location>
</feature>
<feature type="compositionally biased region" description="Pro residues" evidence="1">
    <location>
        <begin position="163"/>
        <end position="173"/>
    </location>
</feature>
<comment type="caution">
    <text evidence="2">The sequence shown here is derived from an EMBL/GenBank/DDBJ whole genome shotgun (WGS) entry which is preliminary data.</text>
</comment>
<sequence>MVRGGVLRAVRLQQQRRAVSSTSSRTRWAWGRRAQRTPPRSRRFLIHALLCSQLLGGSARENPAPREAAVPRHQHSSSCGSLSADTLGPLIVGPSISVDDWVPERPPKKPHLRAAFAAASAASNPGAAPAVPALPTSLSAPALHALHPLHHHRPLWPSHCPSPDLPPPSPPPASECDVIVSDEPLPPPPPESLSPSPPPPQVPKGLSLPPSPPAVASPRVSPETLETTATPTSTPGHDRLNNNNISSSNNNNNLWRHHKTYLETSFEGSPPRLNERQGERQGRGAAAVRGQRGAGPRPGPRPRPRRQAGQRALPSAGGGARHQEARRQRGGAL</sequence>
<reference evidence="2" key="1">
    <citation type="submission" date="2022-12" db="EMBL/GenBank/DDBJ databases">
        <title>Chromosome-level genome assembly of the bean flower thrips Megalurothrips usitatus.</title>
        <authorList>
            <person name="Ma L."/>
            <person name="Liu Q."/>
            <person name="Li H."/>
            <person name="Cai W."/>
        </authorList>
    </citation>
    <scope>NUCLEOTIDE SEQUENCE</scope>
    <source>
        <strain evidence="2">Cailab_2022a</strain>
    </source>
</reference>
<name>A0AAV7XH61_9NEOP</name>
<gene>
    <name evidence="2" type="ORF">ONE63_009903</name>
</gene>
<proteinExistence type="predicted"/>